<dbReference type="EMBL" id="CADIJQ010000005">
    <property type="protein sequence ID" value="CAB3712592.1"/>
    <property type="molecule type" value="Genomic_DNA"/>
</dbReference>
<reference evidence="1 2" key="1">
    <citation type="submission" date="2020-04" db="EMBL/GenBank/DDBJ databases">
        <authorList>
            <person name="De Canck E."/>
        </authorList>
    </citation>
    <scope>NUCLEOTIDE SEQUENCE [LARGE SCALE GENOMIC DNA]</scope>
    <source>
        <strain evidence="1 2">LMG 3441</strain>
    </source>
</reference>
<keyword evidence="2" id="KW-1185">Reference proteome</keyword>
<dbReference type="Pfam" id="PF12686">
    <property type="entry name" value="DUF3800"/>
    <property type="match status" value="1"/>
</dbReference>
<sequence>MHYVVYLDEFGHIGPFISRNHETHKTSPVFGFGGFVLPVEAVRDFAIYFYQLKCRLLKLELERQGSPAYRWEKKGAQLYTVRNVQKYRELRTATARLLNQITRLGGHVIYSGEHKTADAAAHRPAEVFQHHLLRLIRQADQFCSARQATFMLLLDEQQAGNSWREMHVEACTLAMFEATTDKCRMLIEPPIQGESYLFQTLQCADWICGLIGRLCAYRVAANQYEDWEIFHRYFHDRMEAVALPCSGLARAMPSSLTRSPNTA</sequence>
<gene>
    <name evidence="1" type="ORF">LMG3441_03210</name>
</gene>
<proteinExistence type="predicted"/>
<dbReference type="RefSeq" id="WP_175170330.1">
    <property type="nucleotide sequence ID" value="NZ_CADIJQ010000005.1"/>
</dbReference>
<evidence type="ECO:0000313" key="1">
    <source>
        <dbReference type="EMBL" id="CAB3712592.1"/>
    </source>
</evidence>
<dbReference type="Proteomes" id="UP000494269">
    <property type="component" value="Unassembled WGS sequence"/>
</dbReference>
<organism evidence="1 2">
    <name type="scientific">Achromobacter kerstersii</name>
    <dbReference type="NCBI Taxonomy" id="1353890"/>
    <lineage>
        <taxon>Bacteria</taxon>
        <taxon>Pseudomonadati</taxon>
        <taxon>Pseudomonadota</taxon>
        <taxon>Betaproteobacteria</taxon>
        <taxon>Burkholderiales</taxon>
        <taxon>Alcaligenaceae</taxon>
        <taxon>Achromobacter</taxon>
    </lineage>
</organism>
<name>A0A6S7A8F6_9BURK</name>
<evidence type="ECO:0000313" key="2">
    <source>
        <dbReference type="Proteomes" id="UP000494269"/>
    </source>
</evidence>
<evidence type="ECO:0008006" key="3">
    <source>
        <dbReference type="Google" id="ProtNLM"/>
    </source>
</evidence>
<dbReference type="AlphaFoldDB" id="A0A6S7A8F6"/>
<dbReference type="InterPro" id="IPR024524">
    <property type="entry name" value="DUF3800"/>
</dbReference>
<accession>A0A6S7A8F6</accession>
<protein>
    <recommendedName>
        <fullName evidence="3">DUF3800 domain-containing protein</fullName>
    </recommendedName>
</protein>